<proteinExistence type="predicted"/>
<protein>
    <submittedName>
        <fullName evidence="1">DUF1146 domain-containing protein</fullName>
    </submittedName>
</protein>
<gene>
    <name evidence="1" type="ORF">E5336_05485</name>
</gene>
<sequence length="69" mass="7767">MSYSVLKFVIFLVCFGVSFYACSAIEFQKFMKVREPRKVVVLLFLLSLSLAYVASQAILELTIYNGFGG</sequence>
<dbReference type="Proteomes" id="UP000308836">
    <property type="component" value="Unassembled WGS sequence"/>
</dbReference>
<accession>A0AC61R7Y5</accession>
<evidence type="ECO:0000313" key="2">
    <source>
        <dbReference type="Proteomes" id="UP000308836"/>
    </source>
</evidence>
<evidence type="ECO:0000313" key="1">
    <source>
        <dbReference type="EMBL" id="TGY66115.1"/>
    </source>
</evidence>
<name>A0AC61R7Y5_9FIRM</name>
<reference evidence="1" key="1">
    <citation type="submission" date="2019-04" db="EMBL/GenBank/DDBJ databases">
        <title>Microbes associate with the intestines of laboratory mice.</title>
        <authorList>
            <person name="Navarre W."/>
            <person name="Wong E."/>
            <person name="Huang K."/>
            <person name="Tropini C."/>
            <person name="Ng K."/>
            <person name="Yu B."/>
        </authorList>
    </citation>
    <scope>NUCLEOTIDE SEQUENCE</scope>
    <source>
        <strain evidence="1">NM09_H32</strain>
    </source>
</reference>
<dbReference type="EMBL" id="SRYG01000009">
    <property type="protein sequence ID" value="TGY66115.1"/>
    <property type="molecule type" value="Genomic_DNA"/>
</dbReference>
<keyword evidence="2" id="KW-1185">Reference proteome</keyword>
<comment type="caution">
    <text evidence="1">The sequence shown here is derived from an EMBL/GenBank/DDBJ whole genome shotgun (WGS) entry which is preliminary data.</text>
</comment>
<organism evidence="1 2">
    <name type="scientific">Dubosiella muris</name>
    <dbReference type="NCBI Taxonomy" id="3038133"/>
    <lineage>
        <taxon>Bacteria</taxon>
        <taxon>Bacillati</taxon>
        <taxon>Bacillota</taxon>
        <taxon>Erysipelotrichia</taxon>
        <taxon>Erysipelotrichales</taxon>
        <taxon>Erysipelotrichaceae</taxon>
        <taxon>Dubosiella</taxon>
    </lineage>
</organism>